<dbReference type="AlphaFoldDB" id="A0A426ZKC9"/>
<evidence type="ECO:0000313" key="2">
    <source>
        <dbReference type="EMBL" id="RRT64449.1"/>
    </source>
</evidence>
<gene>
    <name evidence="2" type="ORF">B296_00026155</name>
</gene>
<organism evidence="2 3">
    <name type="scientific">Ensete ventricosum</name>
    <name type="common">Abyssinian banana</name>
    <name type="synonym">Musa ensete</name>
    <dbReference type="NCBI Taxonomy" id="4639"/>
    <lineage>
        <taxon>Eukaryota</taxon>
        <taxon>Viridiplantae</taxon>
        <taxon>Streptophyta</taxon>
        <taxon>Embryophyta</taxon>
        <taxon>Tracheophyta</taxon>
        <taxon>Spermatophyta</taxon>
        <taxon>Magnoliopsida</taxon>
        <taxon>Liliopsida</taxon>
        <taxon>Zingiberales</taxon>
        <taxon>Musaceae</taxon>
        <taxon>Ensete</taxon>
    </lineage>
</organism>
<sequence length="62" mass="7575">MTPASQNKIAFWSHGQLNMSEKIQILHIMMRRFRQALQERPEESQRTRTMRTKRIFFPKKVE</sequence>
<proteinExistence type="predicted"/>
<evidence type="ECO:0000313" key="3">
    <source>
        <dbReference type="Proteomes" id="UP000287651"/>
    </source>
</evidence>
<dbReference type="Proteomes" id="UP000287651">
    <property type="component" value="Unassembled WGS sequence"/>
</dbReference>
<feature type="compositionally biased region" description="Basic residues" evidence="1">
    <location>
        <begin position="48"/>
        <end position="62"/>
    </location>
</feature>
<name>A0A426ZKC9_ENSVE</name>
<feature type="region of interest" description="Disordered" evidence="1">
    <location>
        <begin position="37"/>
        <end position="62"/>
    </location>
</feature>
<reference evidence="2 3" key="1">
    <citation type="journal article" date="2014" name="Agronomy (Basel)">
        <title>A Draft Genome Sequence for Ensete ventricosum, the Drought-Tolerant Tree Against Hunger.</title>
        <authorList>
            <person name="Harrison J."/>
            <person name="Moore K.A."/>
            <person name="Paszkiewicz K."/>
            <person name="Jones T."/>
            <person name="Grant M."/>
            <person name="Ambacheew D."/>
            <person name="Muzemil S."/>
            <person name="Studholme D.J."/>
        </authorList>
    </citation>
    <scope>NUCLEOTIDE SEQUENCE [LARGE SCALE GENOMIC DNA]</scope>
</reference>
<accession>A0A426ZKC9</accession>
<feature type="compositionally biased region" description="Basic and acidic residues" evidence="1">
    <location>
        <begin position="37"/>
        <end position="46"/>
    </location>
</feature>
<protein>
    <submittedName>
        <fullName evidence="2">Uncharacterized protein</fullName>
    </submittedName>
</protein>
<evidence type="ECO:0000256" key="1">
    <source>
        <dbReference type="SAM" id="MobiDB-lite"/>
    </source>
</evidence>
<dbReference type="EMBL" id="AMZH03006191">
    <property type="protein sequence ID" value="RRT64449.1"/>
    <property type="molecule type" value="Genomic_DNA"/>
</dbReference>
<comment type="caution">
    <text evidence="2">The sequence shown here is derived from an EMBL/GenBank/DDBJ whole genome shotgun (WGS) entry which is preliminary data.</text>
</comment>